<dbReference type="SUPFAM" id="SSF56519">
    <property type="entry name" value="Penicillin binding protein dimerisation domain"/>
    <property type="match status" value="1"/>
</dbReference>
<dbReference type="InterPro" id="IPR005543">
    <property type="entry name" value="PASTA_dom"/>
</dbReference>
<dbReference type="Gene3D" id="3.30.70.2110">
    <property type="match status" value="1"/>
</dbReference>
<dbReference type="InterPro" id="IPR036138">
    <property type="entry name" value="PBP_dimer_sf"/>
</dbReference>
<dbReference type="InterPro" id="IPR050515">
    <property type="entry name" value="Beta-lactam/transpept"/>
</dbReference>
<keyword evidence="5 8" id="KW-0472">Membrane</keyword>
<dbReference type="InterPro" id="IPR001460">
    <property type="entry name" value="PCN-bd_Tpept"/>
</dbReference>
<dbReference type="EC" id="3.4.16.4" evidence="4"/>
<feature type="region of interest" description="Disordered" evidence="7">
    <location>
        <begin position="722"/>
        <end position="745"/>
    </location>
</feature>
<feature type="transmembrane region" description="Helical" evidence="8">
    <location>
        <begin position="12"/>
        <end position="32"/>
    </location>
</feature>
<dbReference type="CDD" id="cd06576">
    <property type="entry name" value="PASTA_Pbp2x-like_1"/>
    <property type="match status" value="1"/>
</dbReference>
<keyword evidence="8" id="KW-0812">Transmembrane</keyword>
<evidence type="ECO:0000256" key="2">
    <source>
        <dbReference type="ARBA" id="ARBA00004752"/>
    </source>
</evidence>
<name>A0ABZ2CH09_9BACI</name>
<accession>A0ABZ2CH09</accession>
<dbReference type="EMBL" id="CP137640">
    <property type="protein sequence ID" value="WVX83069.1"/>
    <property type="molecule type" value="Genomic_DNA"/>
</dbReference>
<dbReference type="Proteomes" id="UP001357223">
    <property type="component" value="Chromosome"/>
</dbReference>
<evidence type="ECO:0000256" key="4">
    <source>
        <dbReference type="ARBA" id="ARBA00012448"/>
    </source>
</evidence>
<dbReference type="SMART" id="SM00740">
    <property type="entry name" value="PASTA"/>
    <property type="match status" value="2"/>
</dbReference>
<evidence type="ECO:0000256" key="8">
    <source>
        <dbReference type="SAM" id="Phobius"/>
    </source>
</evidence>
<comment type="pathway">
    <text evidence="2">Cell wall biogenesis; peptidoglycan biosynthesis.</text>
</comment>
<protein>
    <recommendedName>
        <fullName evidence="4">serine-type D-Ala-D-Ala carboxypeptidase</fullName>
        <ecNumber evidence="4">3.4.16.4</ecNumber>
    </recommendedName>
</protein>
<feature type="domain" description="PASTA" evidence="9">
    <location>
        <begin position="657"/>
        <end position="717"/>
    </location>
</feature>
<dbReference type="PANTHER" id="PTHR30627">
    <property type="entry name" value="PEPTIDOGLYCAN D,D-TRANSPEPTIDASE"/>
    <property type="match status" value="1"/>
</dbReference>
<dbReference type="InterPro" id="IPR005311">
    <property type="entry name" value="PBP_dimer"/>
</dbReference>
<organism evidence="10 11">
    <name type="scientific">Niallia oryzisoli</name>
    <dbReference type="NCBI Taxonomy" id="1737571"/>
    <lineage>
        <taxon>Bacteria</taxon>
        <taxon>Bacillati</taxon>
        <taxon>Bacillota</taxon>
        <taxon>Bacilli</taxon>
        <taxon>Bacillales</taxon>
        <taxon>Bacillaceae</taxon>
        <taxon>Niallia</taxon>
    </lineage>
</organism>
<dbReference type="SUPFAM" id="SSF54184">
    <property type="entry name" value="Penicillin-binding protein 2x (pbp-2x), c-terminal domain"/>
    <property type="match status" value="2"/>
</dbReference>
<dbReference type="InterPro" id="IPR012338">
    <property type="entry name" value="Beta-lactam/transpept-like"/>
</dbReference>
<evidence type="ECO:0000256" key="6">
    <source>
        <dbReference type="ARBA" id="ARBA00034000"/>
    </source>
</evidence>
<dbReference type="Gene3D" id="2.20.70.70">
    <property type="match status" value="1"/>
</dbReference>
<comment type="catalytic activity">
    <reaction evidence="6">
        <text>Preferential cleavage: (Ac)2-L-Lys-D-Ala-|-D-Ala. Also transpeptidation of peptidyl-alanyl moieties that are N-acyl substituents of D-alanine.</text>
        <dbReference type="EC" id="3.4.16.4"/>
    </reaction>
</comment>
<dbReference type="PANTHER" id="PTHR30627:SF26">
    <property type="entry name" value="PENICILLIN-BINDING PROTEIN 2B"/>
    <property type="match status" value="1"/>
</dbReference>
<evidence type="ECO:0000313" key="10">
    <source>
        <dbReference type="EMBL" id="WVX83069.1"/>
    </source>
</evidence>
<sequence length="745" mass="81815">MIKKQRNINFGAAILFLIFSMLFFVLLSRFFFIQATGEVKGQVLAAKAEQQYTDSTKIEAKRGTIYDRNGEVIAEDRSSFSLVAILEEDMTTDPKNPNHVVDLKKTAKELSKYINLKESKIYDILEEGKKKDRFQVEFGSAGRDISYETKTNIEKLDLPGIAFNRTMKRFYPNGIFASHVIGYTETREDKNGKTSIVGQLGLEKSLNDVLTGTDGSFKFESDVWGYLLPDGKEQITPARDGKDVYLTIDRKIQILLEDAMNKVDKEYKPKKMIGIVADAKTGEILAMGQRPTFDPETRAGIENGWYNEAVETSFEPGSTMKIFTLAAAVEEGVFNPNEYYESGTYKVDPKSRAVPDHNGGSGWGSITYLEGVQRSSNVAFAKLANEKLGFDKFREYLTHFGFDQPTGIDLPNETNGKLAYTYPIEKATTAFGQGTAITPIQQVQATTAITNDGNMMRPHVIDKIVDPDTGKMIKETKPKVAGTPISAETAAKVRDYLGTVVTGENGTGKKYALEGYEVAGKTGTAQIPGKGGYLTGASNYIFSFLGMAPKDDPKLIMYVAVQQPDLTKNADGAVPVSMIFNPVMKSSLQYLQIEPTGKKPAETAKIPNVTGLSTNEAAEVLTEKGVQPVIVGNGSKIIKQIPAKGETLLAGERVIIKTDGDVTAPDMSGWSIRDVMKFAEAAGLKLNSVGNGYVVKQNVQEGSVIKEGEFLIVELNDPETIVNKEKNNDDEVEEKEKTDEVKVKD</sequence>
<comment type="subcellular location">
    <subcellularLocation>
        <location evidence="1">Membrane</location>
    </subcellularLocation>
</comment>
<evidence type="ECO:0000256" key="5">
    <source>
        <dbReference type="ARBA" id="ARBA00023136"/>
    </source>
</evidence>
<dbReference type="Pfam" id="PF00905">
    <property type="entry name" value="Transpeptidase"/>
    <property type="match status" value="1"/>
</dbReference>
<dbReference type="CDD" id="cd06575">
    <property type="entry name" value="PASTA_Pbp2x-like_2"/>
    <property type="match status" value="1"/>
</dbReference>
<dbReference type="Gene3D" id="3.90.1310.10">
    <property type="entry name" value="Penicillin-binding protein 2a (Domain 2)"/>
    <property type="match status" value="1"/>
</dbReference>
<keyword evidence="11" id="KW-1185">Reference proteome</keyword>
<proteinExistence type="inferred from homology"/>
<dbReference type="RefSeq" id="WP_338451960.1">
    <property type="nucleotide sequence ID" value="NZ_CP137640.1"/>
</dbReference>
<feature type="domain" description="PASTA" evidence="9">
    <location>
        <begin position="600"/>
        <end position="656"/>
    </location>
</feature>
<keyword evidence="8" id="KW-1133">Transmembrane helix</keyword>
<gene>
    <name evidence="10" type="ORF">R4Z09_08840</name>
</gene>
<reference evidence="10 11" key="1">
    <citation type="submission" date="2023-10" db="EMBL/GenBank/DDBJ databases">
        <title>Niallia locisalis sp.nov. isolated from a salt pond sample.</title>
        <authorList>
            <person name="Li X.-J."/>
            <person name="Dong L."/>
        </authorList>
    </citation>
    <scope>NUCLEOTIDE SEQUENCE [LARGE SCALE GENOMIC DNA]</scope>
    <source>
        <strain evidence="10 11">DSM 29761</strain>
    </source>
</reference>
<evidence type="ECO:0000256" key="1">
    <source>
        <dbReference type="ARBA" id="ARBA00004370"/>
    </source>
</evidence>
<evidence type="ECO:0000259" key="9">
    <source>
        <dbReference type="PROSITE" id="PS51178"/>
    </source>
</evidence>
<comment type="similarity">
    <text evidence="3">Belongs to the transpeptidase family.</text>
</comment>
<evidence type="ECO:0000256" key="3">
    <source>
        <dbReference type="ARBA" id="ARBA00007171"/>
    </source>
</evidence>
<dbReference type="Pfam" id="PF03717">
    <property type="entry name" value="PBP_dimer"/>
    <property type="match status" value="1"/>
</dbReference>
<dbReference type="Gene3D" id="3.40.710.10">
    <property type="entry name" value="DD-peptidase/beta-lactamase superfamily"/>
    <property type="match status" value="1"/>
</dbReference>
<dbReference type="SUPFAM" id="SSF56601">
    <property type="entry name" value="beta-lactamase/transpeptidase-like"/>
    <property type="match status" value="1"/>
</dbReference>
<dbReference type="Pfam" id="PF03793">
    <property type="entry name" value="PASTA"/>
    <property type="match status" value="2"/>
</dbReference>
<evidence type="ECO:0000313" key="11">
    <source>
        <dbReference type="Proteomes" id="UP001357223"/>
    </source>
</evidence>
<dbReference type="PROSITE" id="PS51178">
    <property type="entry name" value="PASTA"/>
    <property type="match status" value="2"/>
</dbReference>
<evidence type="ECO:0000256" key="7">
    <source>
        <dbReference type="SAM" id="MobiDB-lite"/>
    </source>
</evidence>